<keyword evidence="3" id="KW-1185">Reference proteome</keyword>
<organism evidence="2 3">
    <name type="scientific">Deinococcus proteolyticus (strain ATCC 35074 / DSM 20540 / JCM 6276 / NBRC 101906 / NCIMB 13154 / VKM Ac-1939 / CCM 2703 / MRP)</name>
    <dbReference type="NCBI Taxonomy" id="693977"/>
    <lineage>
        <taxon>Bacteria</taxon>
        <taxon>Thermotogati</taxon>
        <taxon>Deinococcota</taxon>
        <taxon>Deinococci</taxon>
        <taxon>Deinococcales</taxon>
        <taxon>Deinococcaceae</taxon>
        <taxon>Deinococcus</taxon>
    </lineage>
</organism>
<evidence type="ECO:0000313" key="2">
    <source>
        <dbReference type="EMBL" id="ADY26313.1"/>
    </source>
</evidence>
<sequence length="151" mass="16522">MSDASSPDSPNSASLASAASPSPASSRTEKGQRGFELDLHVTFRTPLPREEALAALRALDGLTVDLYARLDTPGEVPSARLTGPLPELQALHAALRGWLAGPVRVAEVGRRGYMRSAEGYTEWMPWRRNVVLPRERVDEVGLREGEKYILE</sequence>
<name>F0RNI7_DEIPM</name>
<evidence type="ECO:0000313" key="3">
    <source>
        <dbReference type="Proteomes" id="UP000007718"/>
    </source>
</evidence>
<dbReference type="EMBL" id="CP002536">
    <property type="protein sequence ID" value="ADY26313.1"/>
    <property type="molecule type" value="Genomic_DNA"/>
</dbReference>
<protein>
    <submittedName>
        <fullName evidence="2">Uncharacterized protein</fullName>
    </submittedName>
</protein>
<dbReference type="Proteomes" id="UP000007718">
    <property type="component" value="Chromosome"/>
</dbReference>
<dbReference type="HOGENOM" id="CLU_149889_0_0_0"/>
<proteinExistence type="predicted"/>
<evidence type="ECO:0000256" key="1">
    <source>
        <dbReference type="SAM" id="MobiDB-lite"/>
    </source>
</evidence>
<gene>
    <name evidence="2" type="ordered locus">Deipr_1161</name>
</gene>
<reference evidence="2 3" key="2">
    <citation type="journal article" date="2012" name="Stand. Genomic Sci.">
        <title>Complete genome sequence of the orange-red pigmented, radioresistant Deinococcus proteolyticus type strain (MRP(T)).</title>
        <authorList>
            <person name="Copeland A."/>
            <person name="Zeytun A."/>
            <person name="Yassawong M."/>
            <person name="Nolan M."/>
            <person name="Lucas S."/>
            <person name="Hammon N."/>
            <person name="Deshpande S."/>
            <person name="Cheng J.F."/>
            <person name="Han C."/>
            <person name="Tapia R."/>
            <person name="Goodwin L.A."/>
            <person name="Pitluck S."/>
            <person name="Mavromatis K."/>
            <person name="Liolios K."/>
            <person name="Pagani I."/>
            <person name="Ivanova N."/>
            <person name="Mikhailova N."/>
            <person name="Pati A."/>
            <person name="Chen A."/>
            <person name="Palaniappan K."/>
            <person name="Land M."/>
            <person name="Hauser L."/>
            <person name="Jeffries C.D."/>
            <person name="Brambilla E.M."/>
            <person name="Rohde M."/>
            <person name="Sikorski J."/>
            <person name="Pukall R."/>
            <person name="Goker M."/>
            <person name="Detter J.C."/>
            <person name="Woyke T."/>
            <person name="Bristow J."/>
            <person name="Eisen J.A."/>
            <person name="Markowitz V."/>
            <person name="Hugenholtz P."/>
            <person name="Kyrpides N.C."/>
            <person name="Klenk H.P."/>
            <person name="Lapidus A."/>
        </authorList>
    </citation>
    <scope>NUCLEOTIDE SEQUENCE [LARGE SCALE GENOMIC DNA]</scope>
    <source>
        <strain evidence="3">ATCC 35074 / DSM 20540 / JCM 6276 / NBRC 101906 / NCIMB 13154 / VKM Ac-1939 / CCM 2703 / MRP</strain>
    </source>
</reference>
<reference evidence="3" key="1">
    <citation type="submission" date="2011-02" db="EMBL/GenBank/DDBJ databases">
        <title>The complete sequence of chromosome of Deinococcus proteolyticus DSM 20540.</title>
        <authorList>
            <consortium name="US DOE Joint Genome Institute (JGI-PGF)"/>
            <person name="Lucas S."/>
            <person name="Copeland A."/>
            <person name="Lapidus A."/>
            <person name="Bruce D."/>
            <person name="Goodwin L."/>
            <person name="Pitluck S."/>
            <person name="Kyrpides N."/>
            <person name="Mavromatis K."/>
            <person name="Pagani I."/>
            <person name="Ivanova N."/>
            <person name="Ovchinnikova G."/>
            <person name="Zeytun A."/>
            <person name="Detter J.C."/>
            <person name="Han C."/>
            <person name="Land M."/>
            <person name="Hauser L."/>
            <person name="Markowitz V."/>
            <person name="Cheng J.-F."/>
            <person name="Hugenholtz P."/>
            <person name="Woyke T."/>
            <person name="Wu D."/>
            <person name="Pukall R."/>
            <person name="Steenblock K."/>
            <person name="Brambilla E."/>
            <person name="Klenk H.-P."/>
            <person name="Eisen J.A."/>
        </authorList>
    </citation>
    <scope>NUCLEOTIDE SEQUENCE [LARGE SCALE GENOMIC DNA]</scope>
    <source>
        <strain evidence="3">ATCC 35074 / DSM 20540 / JCM 6276 / NBRC 101906 / NCIMB 13154 / VKM Ac-1939 / CCM 2703 / MRP</strain>
    </source>
</reference>
<feature type="region of interest" description="Disordered" evidence="1">
    <location>
        <begin position="1"/>
        <end position="33"/>
    </location>
</feature>
<dbReference type="KEGG" id="dpt:Deipr_1161"/>
<dbReference type="RefSeq" id="WP_013614922.1">
    <property type="nucleotide sequence ID" value="NC_015161.1"/>
</dbReference>
<accession>F0RNI7</accession>
<dbReference type="STRING" id="693977.Deipr_1161"/>
<feature type="compositionally biased region" description="Low complexity" evidence="1">
    <location>
        <begin position="1"/>
        <end position="26"/>
    </location>
</feature>
<dbReference type="AlphaFoldDB" id="F0RNI7"/>